<sequence length="336" mass="37951">MSWLVQPRLVNDPFSDPGVYLDFRYGRRAILFDLGDVSALSPRELLRVSHVFVSHTHVDHMAGFDRLFRLCLHRPFPLILIGPPGFAAQVEHRIRGFTWNLLDENSVDFCLRAMDYDGKNLTEAAVFHAREAFARKEFDPPVFPQGVAWMEDEFRIEAVALDHGIPSLAFALREVLQVNVWRGVLNELDLPPGPWLNEAKRAVRLSLPDDHPVDVPGKPSIRLGDLKGRALRIAPGQAVVYVTDAAPHPENRAKILQLARAADQLFIEAVFLERDRPLALASLHLTAWEAGSIAREAGVRFITPFHHSARYLSEPDVLREEVFESFRVDAQKAIRA</sequence>
<keyword evidence="2" id="KW-1185">Reference proteome</keyword>
<dbReference type="Proteomes" id="UP000403266">
    <property type="component" value="Unassembled WGS sequence"/>
</dbReference>
<dbReference type="EMBL" id="VOSK01000095">
    <property type="protein sequence ID" value="MPR27566.1"/>
    <property type="molecule type" value="Genomic_DNA"/>
</dbReference>
<dbReference type="AlphaFoldDB" id="A0A5N7MU48"/>
<proteinExistence type="predicted"/>
<dbReference type="NCBIfam" id="NF002558">
    <property type="entry name" value="PRK02126.1"/>
    <property type="match status" value="1"/>
</dbReference>
<dbReference type="InterPro" id="IPR036866">
    <property type="entry name" value="RibonucZ/Hydroxyglut_hydro"/>
</dbReference>
<dbReference type="GO" id="GO:0042781">
    <property type="term" value="F:3'-tRNA processing endoribonuclease activity"/>
    <property type="evidence" value="ECO:0007669"/>
    <property type="project" value="TreeGrafter"/>
</dbReference>
<dbReference type="OrthoDB" id="9800940at2"/>
<comment type="caution">
    <text evidence="1">The sequence shown here is derived from an EMBL/GenBank/DDBJ whole genome shotgun (WGS) entry which is preliminary data.</text>
</comment>
<protein>
    <submittedName>
        <fullName evidence="1">Ribonuclease Z</fullName>
    </submittedName>
</protein>
<reference evidence="1 2" key="1">
    <citation type="journal article" date="2019" name="Syst. Appl. Microbiol.">
        <title>Microvirga tunisiensis sp. nov., a root nodule symbiotic bacterium isolated from Lupinus micranthus and L. luteus grown in Northern Tunisia.</title>
        <authorList>
            <person name="Msaddak A."/>
            <person name="Rejili M."/>
            <person name="Duran D."/>
            <person name="Mars M."/>
            <person name="Palacios J.M."/>
            <person name="Ruiz-Argueso T."/>
            <person name="Rey L."/>
            <person name="Imperial J."/>
        </authorList>
    </citation>
    <scope>NUCLEOTIDE SEQUENCE [LARGE SCALE GENOMIC DNA]</scope>
    <source>
        <strain evidence="1 2">Lmie10</strain>
    </source>
</reference>
<evidence type="ECO:0000313" key="1">
    <source>
        <dbReference type="EMBL" id="MPR27566.1"/>
    </source>
</evidence>
<accession>A0A5N7MU48</accession>
<dbReference type="SUPFAM" id="SSF56281">
    <property type="entry name" value="Metallo-hydrolase/oxidoreductase"/>
    <property type="match status" value="1"/>
</dbReference>
<dbReference type="PANTHER" id="PTHR46018">
    <property type="entry name" value="ZINC PHOSPHODIESTERASE ELAC PROTEIN 1"/>
    <property type="match status" value="1"/>
</dbReference>
<evidence type="ECO:0000313" key="2">
    <source>
        <dbReference type="Proteomes" id="UP000403266"/>
    </source>
</evidence>
<organism evidence="1 2">
    <name type="scientific">Microvirga tunisiensis</name>
    <dbReference type="NCBI Taxonomy" id="2108360"/>
    <lineage>
        <taxon>Bacteria</taxon>
        <taxon>Pseudomonadati</taxon>
        <taxon>Pseudomonadota</taxon>
        <taxon>Alphaproteobacteria</taxon>
        <taxon>Hyphomicrobiales</taxon>
        <taxon>Methylobacteriaceae</taxon>
        <taxon>Microvirga</taxon>
    </lineage>
</organism>
<dbReference type="PANTHER" id="PTHR46018:SF7">
    <property type="entry name" value="RIBONUCLEASE Z"/>
    <property type="match status" value="1"/>
</dbReference>
<dbReference type="Gene3D" id="3.60.15.10">
    <property type="entry name" value="Ribonuclease Z/Hydroxyacylglutathione hydrolase-like"/>
    <property type="match status" value="1"/>
</dbReference>
<dbReference type="RefSeq" id="WP_152713886.1">
    <property type="nucleotide sequence ID" value="NZ_VOSJ01000095.1"/>
</dbReference>
<name>A0A5N7MU48_9HYPH</name>
<gene>
    <name evidence="1" type="ORF">FS320_20880</name>
</gene>